<accession>A0ABR3NX76</accession>
<organism evidence="2 3">
    <name type="scientific">Cirrhinus molitorella</name>
    <name type="common">mud carp</name>
    <dbReference type="NCBI Taxonomy" id="172907"/>
    <lineage>
        <taxon>Eukaryota</taxon>
        <taxon>Metazoa</taxon>
        <taxon>Chordata</taxon>
        <taxon>Craniata</taxon>
        <taxon>Vertebrata</taxon>
        <taxon>Euteleostomi</taxon>
        <taxon>Actinopterygii</taxon>
        <taxon>Neopterygii</taxon>
        <taxon>Teleostei</taxon>
        <taxon>Ostariophysi</taxon>
        <taxon>Cypriniformes</taxon>
        <taxon>Cyprinidae</taxon>
        <taxon>Labeoninae</taxon>
        <taxon>Labeonini</taxon>
        <taxon>Cirrhinus</taxon>
    </lineage>
</organism>
<evidence type="ECO:0000256" key="1">
    <source>
        <dbReference type="SAM" id="MobiDB-lite"/>
    </source>
</evidence>
<feature type="region of interest" description="Disordered" evidence="1">
    <location>
        <begin position="38"/>
        <end position="63"/>
    </location>
</feature>
<comment type="caution">
    <text evidence="2">The sequence shown here is derived from an EMBL/GenBank/DDBJ whole genome shotgun (WGS) entry which is preliminary data.</text>
</comment>
<keyword evidence="3" id="KW-1185">Reference proteome</keyword>
<evidence type="ECO:0000313" key="3">
    <source>
        <dbReference type="Proteomes" id="UP001558613"/>
    </source>
</evidence>
<sequence length="247" mass="27510">MLNDEKSWLSHVNLTLFNLLKVFLQCFLEKIPADKRLTKPSAAEVSGPRSANERPGAPQRTKRRGQILGLTCFPSRLCILKHERGASLAVGSWDKSHSSLTEENLLRVNIRRVLLDFAHRGDGPGSRASRFFHLLTTFVQLLAFIKPPKTGQQAADPVQRLPAQRQASGRHTHAVLRLFWISSQTPLLSAPHAVLARRCARPASAAQDHPGVCPNHLNLNLWVDAQSTCERECQSDQVNRSSLSHCL</sequence>
<name>A0ABR3NX76_9TELE</name>
<dbReference type="Proteomes" id="UP001558613">
    <property type="component" value="Unassembled WGS sequence"/>
</dbReference>
<proteinExistence type="predicted"/>
<protein>
    <submittedName>
        <fullName evidence="2">Uncharacterized protein</fullName>
    </submittedName>
</protein>
<gene>
    <name evidence="2" type="ORF">QQF64_000445</name>
</gene>
<evidence type="ECO:0000313" key="2">
    <source>
        <dbReference type="EMBL" id="KAL1281642.1"/>
    </source>
</evidence>
<reference evidence="2 3" key="1">
    <citation type="submission" date="2023-09" db="EMBL/GenBank/DDBJ databases">
        <authorList>
            <person name="Wang M."/>
        </authorList>
    </citation>
    <scope>NUCLEOTIDE SEQUENCE [LARGE SCALE GENOMIC DNA]</scope>
    <source>
        <strain evidence="2">GT-2023</strain>
        <tissue evidence="2">Liver</tissue>
    </source>
</reference>
<dbReference type="EMBL" id="JAYMGO010000001">
    <property type="protein sequence ID" value="KAL1281642.1"/>
    <property type="molecule type" value="Genomic_DNA"/>
</dbReference>